<name>A0ABX7YW83_9GAMM</name>
<dbReference type="EMBL" id="CP073587">
    <property type="protein sequence ID" value="QUN06601.1"/>
    <property type="molecule type" value="Genomic_DNA"/>
</dbReference>
<evidence type="ECO:0000313" key="2">
    <source>
        <dbReference type="Proteomes" id="UP000679575"/>
    </source>
</evidence>
<keyword evidence="2" id="KW-1185">Reference proteome</keyword>
<evidence type="ECO:0000313" key="1">
    <source>
        <dbReference type="EMBL" id="QUN06601.1"/>
    </source>
</evidence>
<gene>
    <name evidence="1" type="ORF">KDN34_03875</name>
</gene>
<reference evidence="1 2" key="1">
    <citation type="submission" date="2021-04" db="EMBL/GenBank/DDBJ databases">
        <title>Novel species identification of genus Shewanella.</title>
        <authorList>
            <person name="Liu G."/>
        </authorList>
    </citation>
    <scope>NUCLEOTIDE SEQUENCE [LARGE SCALE GENOMIC DNA]</scope>
    <source>
        <strain evidence="1 2">FJAT-54481</strain>
    </source>
</reference>
<dbReference type="RefSeq" id="WP_212595614.1">
    <property type="nucleotide sequence ID" value="NZ_CP073587.1"/>
</dbReference>
<sequence>MWSTTAPAPFTTQIPTHAAYNLRWNIGPVTASMPYIATAAEYQTKSGS</sequence>
<organism evidence="1 2">
    <name type="scientific">Shewanella yunxiaonensis</name>
    <dbReference type="NCBI Taxonomy" id="2829809"/>
    <lineage>
        <taxon>Bacteria</taxon>
        <taxon>Pseudomonadati</taxon>
        <taxon>Pseudomonadota</taxon>
        <taxon>Gammaproteobacteria</taxon>
        <taxon>Alteromonadales</taxon>
        <taxon>Shewanellaceae</taxon>
        <taxon>Shewanella</taxon>
    </lineage>
</organism>
<dbReference type="Proteomes" id="UP000679575">
    <property type="component" value="Chromosome"/>
</dbReference>
<protein>
    <submittedName>
        <fullName evidence="1">Uncharacterized protein</fullName>
    </submittedName>
</protein>
<proteinExistence type="predicted"/>
<accession>A0ABX7YW83</accession>